<dbReference type="SUPFAM" id="SSF54637">
    <property type="entry name" value="Thioesterase/thiol ester dehydrase-isomerase"/>
    <property type="match status" value="2"/>
</dbReference>
<evidence type="ECO:0008006" key="7">
    <source>
        <dbReference type="Google" id="ProtNLM"/>
    </source>
</evidence>
<dbReference type="CDD" id="cd03445">
    <property type="entry name" value="Thioesterase_II_repeat2"/>
    <property type="match status" value="1"/>
</dbReference>
<dbReference type="PANTHER" id="PTHR11066">
    <property type="entry name" value="ACYL-COA THIOESTERASE"/>
    <property type="match status" value="1"/>
</dbReference>
<comment type="similarity">
    <text evidence="1">Belongs to the C/M/P thioester hydrolase family.</text>
</comment>
<keyword evidence="6" id="KW-1185">Reference proteome</keyword>
<reference evidence="5 6" key="1">
    <citation type="journal article" date="2024" name="IMA Fungus">
        <title>IMA Genome - F19 : A genome assembly and annotation guide to empower mycologists, including annotated draft genome sequences of Ceratocystis pirilliformis, Diaporthe australafricana, Fusarium ophioides, Paecilomyces lecythidis, and Sporothrix stenoceras.</title>
        <authorList>
            <person name="Aylward J."/>
            <person name="Wilson A.M."/>
            <person name="Visagie C.M."/>
            <person name="Spraker J."/>
            <person name="Barnes I."/>
            <person name="Buitendag C."/>
            <person name="Ceriani C."/>
            <person name="Del Mar Angel L."/>
            <person name="du Plessis D."/>
            <person name="Fuchs T."/>
            <person name="Gasser K."/>
            <person name="Kramer D."/>
            <person name="Li W."/>
            <person name="Munsamy K."/>
            <person name="Piso A."/>
            <person name="Price J.L."/>
            <person name="Sonnekus B."/>
            <person name="Thomas C."/>
            <person name="van der Nest A."/>
            <person name="van Dijk A."/>
            <person name="van Heerden A."/>
            <person name="van Vuuren N."/>
            <person name="Yilmaz N."/>
            <person name="Duong T.A."/>
            <person name="van der Merwe N.A."/>
            <person name="Wingfield M.J."/>
            <person name="Wingfield B.D."/>
        </authorList>
    </citation>
    <scope>NUCLEOTIDE SEQUENCE [LARGE SCALE GENOMIC DNA]</scope>
    <source>
        <strain evidence="5 6">CMW 5346</strain>
    </source>
</reference>
<evidence type="ECO:0000259" key="4">
    <source>
        <dbReference type="Pfam" id="PF20789"/>
    </source>
</evidence>
<dbReference type="InterPro" id="IPR042171">
    <property type="entry name" value="Acyl-CoA_hotdog"/>
</dbReference>
<dbReference type="InterPro" id="IPR049450">
    <property type="entry name" value="ACOT8-like_C"/>
</dbReference>
<sequence length="335" mass="36599">MTTKDQPTGFAPTLAAQLDIVQTGPDTFESVVNPLRLGNAAPVAFGGSTLGVALHAAIRTVPSSLKLYSCLGHYLGPAAATEKIQCRVERTRDSKAFSTRRVQVTQLLPGSSEPRTCLDLFVDFHAVESAIFTYSMSPEHRLPAPEQCADLDTRMEDFAARGLVSAKAVPAIRQIFAPMTTYFEQRGVPDGFSTQNLIGLAPKAGTNQDALPFTSRWSADWNRLKEPPATPAEQATALAFIMDTSLSFLPLTHSNRFWDAAGLCSSLDFALRVFTPDFDLHQWHAKQSMSKAAGAGRTYSENLLWDQQGRLVASMTQQSIMRPPPEKKQKAPSKI</sequence>
<dbReference type="InterPro" id="IPR049449">
    <property type="entry name" value="TesB_ACOT8-like_N"/>
</dbReference>
<protein>
    <recommendedName>
        <fullName evidence="7">Acyl-CoA thioesterase II</fullName>
    </recommendedName>
</protein>
<evidence type="ECO:0000256" key="1">
    <source>
        <dbReference type="ARBA" id="ARBA00006538"/>
    </source>
</evidence>
<evidence type="ECO:0000259" key="3">
    <source>
        <dbReference type="Pfam" id="PF13622"/>
    </source>
</evidence>
<feature type="domain" description="Acyl-CoA thioesterase-like N-terminal HotDog" evidence="3">
    <location>
        <begin position="38"/>
        <end position="107"/>
    </location>
</feature>
<name>A0ABR3YLR2_9PEZI</name>
<dbReference type="Proteomes" id="UP001583186">
    <property type="component" value="Unassembled WGS sequence"/>
</dbReference>
<accession>A0ABR3YLR2</accession>
<gene>
    <name evidence="5" type="ORF">Sste5346_009129</name>
</gene>
<comment type="caution">
    <text evidence="5">The sequence shown here is derived from an EMBL/GenBank/DDBJ whole genome shotgun (WGS) entry which is preliminary data.</text>
</comment>
<proteinExistence type="inferred from homology"/>
<keyword evidence="2" id="KW-0378">Hydrolase</keyword>
<dbReference type="Pfam" id="PF20789">
    <property type="entry name" value="4HBT_3C"/>
    <property type="match status" value="1"/>
</dbReference>
<evidence type="ECO:0000256" key="2">
    <source>
        <dbReference type="ARBA" id="ARBA00022801"/>
    </source>
</evidence>
<evidence type="ECO:0000313" key="5">
    <source>
        <dbReference type="EMBL" id="KAL1889064.1"/>
    </source>
</evidence>
<dbReference type="Gene3D" id="2.40.160.210">
    <property type="entry name" value="Acyl-CoA thioesterase, double hotdog domain"/>
    <property type="match status" value="1"/>
</dbReference>
<dbReference type="InterPro" id="IPR003703">
    <property type="entry name" value="Acyl_CoA_thio"/>
</dbReference>
<dbReference type="Pfam" id="PF13622">
    <property type="entry name" value="4HBT_3"/>
    <property type="match status" value="1"/>
</dbReference>
<evidence type="ECO:0000313" key="6">
    <source>
        <dbReference type="Proteomes" id="UP001583186"/>
    </source>
</evidence>
<organism evidence="5 6">
    <name type="scientific">Sporothrix stenoceras</name>
    <dbReference type="NCBI Taxonomy" id="5173"/>
    <lineage>
        <taxon>Eukaryota</taxon>
        <taxon>Fungi</taxon>
        <taxon>Dikarya</taxon>
        <taxon>Ascomycota</taxon>
        <taxon>Pezizomycotina</taxon>
        <taxon>Sordariomycetes</taxon>
        <taxon>Sordariomycetidae</taxon>
        <taxon>Ophiostomatales</taxon>
        <taxon>Ophiostomataceae</taxon>
        <taxon>Sporothrix</taxon>
    </lineage>
</organism>
<dbReference type="InterPro" id="IPR029069">
    <property type="entry name" value="HotDog_dom_sf"/>
</dbReference>
<dbReference type="EMBL" id="JAWCUI010000080">
    <property type="protein sequence ID" value="KAL1889064.1"/>
    <property type="molecule type" value="Genomic_DNA"/>
</dbReference>
<dbReference type="PANTHER" id="PTHR11066:SF35">
    <property type="entry name" value="ACYL-COA THIOESTERASE II"/>
    <property type="match status" value="1"/>
</dbReference>
<dbReference type="CDD" id="cd03444">
    <property type="entry name" value="Thioesterase_II_repeat1"/>
    <property type="match status" value="1"/>
</dbReference>
<feature type="domain" description="Acyl-CoA thioesterase-like C-terminal" evidence="4">
    <location>
        <begin position="207"/>
        <end position="321"/>
    </location>
</feature>